<keyword evidence="2" id="KW-1185">Reference proteome</keyword>
<dbReference type="RefSeq" id="WP_236400507.1">
    <property type="nucleotide sequence ID" value="NZ_JAKJHZ010000005.1"/>
</dbReference>
<organism evidence="1 2">
    <name type="scientific">Nocardioides potassii</name>
    <dbReference type="NCBI Taxonomy" id="2911371"/>
    <lineage>
        <taxon>Bacteria</taxon>
        <taxon>Bacillati</taxon>
        <taxon>Actinomycetota</taxon>
        <taxon>Actinomycetes</taxon>
        <taxon>Propionibacteriales</taxon>
        <taxon>Nocardioidaceae</taxon>
        <taxon>Nocardioides</taxon>
    </lineage>
</organism>
<proteinExistence type="predicted"/>
<dbReference type="Proteomes" id="UP001201161">
    <property type="component" value="Unassembled WGS sequence"/>
</dbReference>
<dbReference type="InterPro" id="IPR054383">
    <property type="entry name" value="PspAB-like"/>
</dbReference>
<reference evidence="1 2" key="1">
    <citation type="submission" date="2022-01" db="EMBL/GenBank/DDBJ databases">
        <title>Nocardioides sp. nov., an actinomycete isolated from mining soil.</title>
        <authorList>
            <person name="Liu L."/>
        </authorList>
    </citation>
    <scope>NUCLEOTIDE SEQUENCE [LARGE SCALE GENOMIC DNA]</scope>
    <source>
        <strain evidence="1 2">KLBMP 9356</strain>
    </source>
</reference>
<evidence type="ECO:0000313" key="2">
    <source>
        <dbReference type="Proteomes" id="UP001201161"/>
    </source>
</evidence>
<gene>
    <name evidence="1" type="ORF">L2K70_06425</name>
</gene>
<name>A0ABS9HAF1_9ACTN</name>
<sequence length="194" mass="20978">MGLWEAMRARSAPRRNHLDALFLVPSAAITLQTALGFEPTGSGSVCYRSASGAAFAQTQSDVLALIRDDADAPEVTVTTDDFGFTWLVVDGDPTDLSGLCTDLHAVNTTLELNGFEAGLLCSMVPFANASGQRFGLTYLYKQGTFYPFAPANDGQEGQTRDNLLELSVRDLLAAELPMEDDLQRWLAIWKAPGL</sequence>
<comment type="caution">
    <text evidence="1">The sequence shown here is derived from an EMBL/GenBank/DDBJ whole genome shotgun (WGS) entry which is preliminary data.</text>
</comment>
<protein>
    <submittedName>
        <fullName evidence="1">Uncharacterized protein</fullName>
    </submittedName>
</protein>
<dbReference type="Pfam" id="PF22742">
    <property type="entry name" value="PspAB"/>
    <property type="match status" value="1"/>
</dbReference>
<evidence type="ECO:0000313" key="1">
    <source>
        <dbReference type="EMBL" id="MCF6377232.1"/>
    </source>
</evidence>
<accession>A0ABS9HAF1</accession>
<dbReference type="EMBL" id="JAKJHZ010000005">
    <property type="protein sequence ID" value="MCF6377232.1"/>
    <property type="molecule type" value="Genomic_DNA"/>
</dbReference>